<dbReference type="PROSITE" id="PS51253">
    <property type="entry name" value="HTH_CENPB"/>
    <property type="match status" value="1"/>
</dbReference>
<dbReference type="GO" id="GO:0003677">
    <property type="term" value="F:DNA binding"/>
    <property type="evidence" value="ECO:0007669"/>
    <property type="project" value="UniProtKB-KW"/>
</dbReference>
<dbReference type="AlphaFoldDB" id="A0A067MYA2"/>
<protein>
    <recommendedName>
        <fullName evidence="2">HTH CENPB-type domain-containing protein</fullName>
    </recommendedName>
</protein>
<accession>A0A067MYA2</accession>
<evidence type="ECO:0000313" key="4">
    <source>
        <dbReference type="Proteomes" id="UP000027195"/>
    </source>
</evidence>
<organism evidence="3 4">
    <name type="scientific">Botryobasidium botryosum (strain FD-172 SS1)</name>
    <dbReference type="NCBI Taxonomy" id="930990"/>
    <lineage>
        <taxon>Eukaryota</taxon>
        <taxon>Fungi</taxon>
        <taxon>Dikarya</taxon>
        <taxon>Basidiomycota</taxon>
        <taxon>Agaricomycotina</taxon>
        <taxon>Agaricomycetes</taxon>
        <taxon>Cantharellales</taxon>
        <taxon>Botryobasidiaceae</taxon>
        <taxon>Botryobasidium</taxon>
    </lineage>
</organism>
<dbReference type="HOGENOM" id="CLU_076148_2_0_1"/>
<feature type="domain" description="HTH CENPB-type" evidence="2">
    <location>
        <begin position="71"/>
        <end position="140"/>
    </location>
</feature>
<proteinExistence type="predicted"/>
<dbReference type="InParanoid" id="A0A067MYA2"/>
<keyword evidence="1" id="KW-0238">DNA-binding</keyword>
<gene>
    <name evidence="3" type="ORF">BOTBODRAFT_77380</name>
</gene>
<dbReference type="Proteomes" id="UP000027195">
    <property type="component" value="Unassembled WGS sequence"/>
</dbReference>
<name>A0A067MYA2_BOTB1</name>
<dbReference type="OrthoDB" id="2668963at2759"/>
<evidence type="ECO:0000313" key="3">
    <source>
        <dbReference type="EMBL" id="KDQ16521.1"/>
    </source>
</evidence>
<dbReference type="EMBL" id="KL198027">
    <property type="protein sequence ID" value="KDQ16521.1"/>
    <property type="molecule type" value="Genomic_DNA"/>
</dbReference>
<feature type="non-terminal residue" evidence="3">
    <location>
        <position position="140"/>
    </location>
</feature>
<keyword evidence="4" id="KW-1185">Reference proteome</keyword>
<evidence type="ECO:0000256" key="1">
    <source>
        <dbReference type="ARBA" id="ARBA00023125"/>
    </source>
</evidence>
<sequence>LASEAKGRLQARAVLVYQKEVASRAAGLPSRGAQAVCNEFMALHKAETGENILLNHGTIINLSKGGLTKAETNAAKGWLLPKEVTLAISYIGEIGSRGFPLSHERLKQHVDEILQARIGDEFPQGGVGKRWTNRFVEKHS</sequence>
<dbReference type="Pfam" id="PF03221">
    <property type="entry name" value="HTH_Tnp_Tc5"/>
    <property type="match status" value="1"/>
</dbReference>
<reference evidence="4" key="1">
    <citation type="journal article" date="2014" name="Proc. Natl. Acad. Sci. U.S.A.">
        <title>Extensive sampling of basidiomycete genomes demonstrates inadequacy of the white-rot/brown-rot paradigm for wood decay fungi.</title>
        <authorList>
            <person name="Riley R."/>
            <person name="Salamov A.A."/>
            <person name="Brown D.W."/>
            <person name="Nagy L.G."/>
            <person name="Floudas D."/>
            <person name="Held B.W."/>
            <person name="Levasseur A."/>
            <person name="Lombard V."/>
            <person name="Morin E."/>
            <person name="Otillar R."/>
            <person name="Lindquist E.A."/>
            <person name="Sun H."/>
            <person name="LaButti K.M."/>
            <person name="Schmutz J."/>
            <person name="Jabbour D."/>
            <person name="Luo H."/>
            <person name="Baker S.E."/>
            <person name="Pisabarro A.G."/>
            <person name="Walton J.D."/>
            <person name="Blanchette R.A."/>
            <person name="Henrissat B."/>
            <person name="Martin F."/>
            <person name="Cullen D."/>
            <person name="Hibbett D.S."/>
            <person name="Grigoriev I.V."/>
        </authorList>
    </citation>
    <scope>NUCLEOTIDE SEQUENCE [LARGE SCALE GENOMIC DNA]</scope>
    <source>
        <strain evidence="4">FD-172 SS1</strain>
    </source>
</reference>
<evidence type="ECO:0000259" key="2">
    <source>
        <dbReference type="PROSITE" id="PS51253"/>
    </source>
</evidence>
<dbReference type="InterPro" id="IPR006600">
    <property type="entry name" value="HTH_CenpB_DNA-bd_dom"/>
</dbReference>
<feature type="non-terminal residue" evidence="3">
    <location>
        <position position="1"/>
    </location>
</feature>